<comment type="subcellular location">
    <subcellularLocation>
        <location evidence="1">Cell membrane</location>
        <topology evidence="1">Peripheral membrane protein</topology>
    </subcellularLocation>
</comment>
<keyword evidence="4 7" id="KW-0067">ATP-binding</keyword>
<dbReference type="InterPro" id="IPR050763">
    <property type="entry name" value="ABC_transporter_ATP-binding"/>
</dbReference>
<dbReference type="PANTHER" id="PTHR42711:SF16">
    <property type="entry name" value="ABC TRANSPORTER ATP-BINDING PROTEIN"/>
    <property type="match status" value="1"/>
</dbReference>
<evidence type="ECO:0000256" key="5">
    <source>
        <dbReference type="ARBA" id="ARBA00023251"/>
    </source>
</evidence>
<dbReference type="AlphaFoldDB" id="A0A919QI66"/>
<dbReference type="InterPro" id="IPR027417">
    <property type="entry name" value="P-loop_NTPase"/>
</dbReference>
<keyword evidence="3" id="KW-0547">Nucleotide-binding</keyword>
<dbReference type="PROSITE" id="PS50893">
    <property type="entry name" value="ABC_TRANSPORTER_2"/>
    <property type="match status" value="1"/>
</dbReference>
<evidence type="ECO:0000256" key="4">
    <source>
        <dbReference type="ARBA" id="ARBA00022840"/>
    </source>
</evidence>
<dbReference type="GO" id="GO:0016887">
    <property type="term" value="F:ATP hydrolysis activity"/>
    <property type="evidence" value="ECO:0007669"/>
    <property type="project" value="InterPro"/>
</dbReference>
<dbReference type="Proteomes" id="UP000640052">
    <property type="component" value="Unassembled WGS sequence"/>
</dbReference>
<dbReference type="PANTHER" id="PTHR42711">
    <property type="entry name" value="ABC TRANSPORTER ATP-BINDING PROTEIN"/>
    <property type="match status" value="1"/>
</dbReference>
<evidence type="ECO:0000313" key="8">
    <source>
        <dbReference type="Proteomes" id="UP000640052"/>
    </source>
</evidence>
<evidence type="ECO:0000256" key="3">
    <source>
        <dbReference type="ARBA" id="ARBA00022741"/>
    </source>
</evidence>
<proteinExistence type="predicted"/>
<gene>
    <name evidence="7" type="ORF">Aph01nite_75530</name>
</gene>
<organism evidence="7 8">
    <name type="scientific">Acrocarpospora phusangensis</name>
    <dbReference type="NCBI Taxonomy" id="1070424"/>
    <lineage>
        <taxon>Bacteria</taxon>
        <taxon>Bacillati</taxon>
        <taxon>Actinomycetota</taxon>
        <taxon>Actinomycetes</taxon>
        <taxon>Streptosporangiales</taxon>
        <taxon>Streptosporangiaceae</taxon>
        <taxon>Acrocarpospora</taxon>
    </lineage>
</organism>
<dbReference type="SMART" id="SM00382">
    <property type="entry name" value="AAA"/>
    <property type="match status" value="1"/>
</dbReference>
<dbReference type="PROSITE" id="PS00211">
    <property type="entry name" value="ABC_TRANSPORTER_1"/>
    <property type="match status" value="1"/>
</dbReference>
<dbReference type="SUPFAM" id="SSF52540">
    <property type="entry name" value="P-loop containing nucleoside triphosphate hydrolases"/>
    <property type="match status" value="1"/>
</dbReference>
<dbReference type="Pfam" id="PF00005">
    <property type="entry name" value="ABC_tran"/>
    <property type="match status" value="1"/>
</dbReference>
<reference evidence="7" key="1">
    <citation type="submission" date="2021-01" db="EMBL/GenBank/DDBJ databases">
        <title>Whole genome shotgun sequence of Acrocarpospora phusangensis NBRC 108782.</title>
        <authorList>
            <person name="Komaki H."/>
            <person name="Tamura T."/>
        </authorList>
    </citation>
    <scope>NUCLEOTIDE SEQUENCE</scope>
    <source>
        <strain evidence="7">NBRC 108782</strain>
    </source>
</reference>
<protein>
    <submittedName>
        <fullName evidence="7">Multidrug ABC transporter ATP-binding protein</fullName>
    </submittedName>
</protein>
<dbReference type="GO" id="GO:0046677">
    <property type="term" value="P:response to antibiotic"/>
    <property type="evidence" value="ECO:0007669"/>
    <property type="project" value="UniProtKB-KW"/>
</dbReference>
<dbReference type="CDD" id="cd03230">
    <property type="entry name" value="ABC_DR_subfamily_A"/>
    <property type="match status" value="1"/>
</dbReference>
<dbReference type="Gene3D" id="3.40.50.300">
    <property type="entry name" value="P-loop containing nucleotide triphosphate hydrolases"/>
    <property type="match status" value="1"/>
</dbReference>
<sequence>MAPSLDESPPSRQWAKAYERGGDRYTRTGSPDAFCRGRRISTFRRMEIIKVENLHKRYGDKVAIADVSFAVEEGEIFGIVGRNGAGKTTTVECVAGLRTPTSGTIKVGADLKQQVGVQLQDCSLPDKLRVGEALSLYASFYANPASPADLLAEVGLDPRKPFAKLSGGQRQRLSIALALVGNPRIAILDELTTGLDPQARRETWGLIERIKERGVTVLLVTHFMEEVERLCDRVAIISDGRVLAVDTPAGLIARADGSDRVIFRTSGSVESLKSLPEVASVVVDGDLVTVTGDTNALHAVVAALPVGQISELRTERTTLDDAFLTLTGHSAT</sequence>
<keyword evidence="5" id="KW-0046">Antibiotic resistance</keyword>
<evidence type="ECO:0000313" key="7">
    <source>
        <dbReference type="EMBL" id="GIH29243.1"/>
    </source>
</evidence>
<keyword evidence="2" id="KW-0813">Transport</keyword>
<evidence type="ECO:0000256" key="1">
    <source>
        <dbReference type="ARBA" id="ARBA00004202"/>
    </source>
</evidence>
<comment type="caution">
    <text evidence="7">The sequence shown here is derived from an EMBL/GenBank/DDBJ whole genome shotgun (WGS) entry which is preliminary data.</text>
</comment>
<accession>A0A919QI66</accession>
<feature type="domain" description="ABC transporter" evidence="6">
    <location>
        <begin position="49"/>
        <end position="264"/>
    </location>
</feature>
<keyword evidence="8" id="KW-1185">Reference proteome</keyword>
<evidence type="ECO:0000256" key="2">
    <source>
        <dbReference type="ARBA" id="ARBA00022448"/>
    </source>
</evidence>
<evidence type="ECO:0000259" key="6">
    <source>
        <dbReference type="PROSITE" id="PS50893"/>
    </source>
</evidence>
<dbReference type="EMBL" id="BOOA01000115">
    <property type="protein sequence ID" value="GIH29243.1"/>
    <property type="molecule type" value="Genomic_DNA"/>
</dbReference>
<dbReference type="InterPro" id="IPR017871">
    <property type="entry name" value="ABC_transporter-like_CS"/>
</dbReference>
<dbReference type="GO" id="GO:0005886">
    <property type="term" value="C:plasma membrane"/>
    <property type="evidence" value="ECO:0007669"/>
    <property type="project" value="UniProtKB-SubCell"/>
</dbReference>
<name>A0A919QI66_9ACTN</name>
<dbReference type="InterPro" id="IPR003593">
    <property type="entry name" value="AAA+_ATPase"/>
</dbReference>
<dbReference type="InterPro" id="IPR003439">
    <property type="entry name" value="ABC_transporter-like_ATP-bd"/>
</dbReference>
<dbReference type="GO" id="GO:0005524">
    <property type="term" value="F:ATP binding"/>
    <property type="evidence" value="ECO:0007669"/>
    <property type="project" value="UniProtKB-KW"/>
</dbReference>